<organism evidence="2 3">
    <name type="scientific">Absidia repens</name>
    <dbReference type="NCBI Taxonomy" id="90262"/>
    <lineage>
        <taxon>Eukaryota</taxon>
        <taxon>Fungi</taxon>
        <taxon>Fungi incertae sedis</taxon>
        <taxon>Mucoromycota</taxon>
        <taxon>Mucoromycotina</taxon>
        <taxon>Mucoromycetes</taxon>
        <taxon>Mucorales</taxon>
        <taxon>Cunninghamellaceae</taxon>
        <taxon>Absidia</taxon>
    </lineage>
</organism>
<comment type="caution">
    <text evidence="2">The sequence shown here is derived from an EMBL/GenBank/DDBJ whole genome shotgun (WGS) entry which is preliminary data.</text>
</comment>
<protein>
    <recommendedName>
        <fullName evidence="4">Pectin lyase fold/virulence factor</fullName>
    </recommendedName>
</protein>
<evidence type="ECO:0008006" key="4">
    <source>
        <dbReference type="Google" id="ProtNLM"/>
    </source>
</evidence>
<proteinExistence type="predicted"/>
<accession>A0A1X2IBN9</accession>
<evidence type="ECO:0000313" key="2">
    <source>
        <dbReference type="EMBL" id="ORZ13516.1"/>
    </source>
</evidence>
<gene>
    <name evidence="2" type="ORF">BCR42DRAFT_467162</name>
</gene>
<feature type="chain" id="PRO_5012575187" description="Pectin lyase fold/virulence factor" evidence="1">
    <location>
        <begin position="19"/>
        <end position="527"/>
    </location>
</feature>
<sequence length="527" mass="58928">MKTLFIVVFTLLFVCAQSQELCQAKSAAYYHTDVEDYTDILQELIDKASDSDQHALLLKPGRFGLRGQDPIVLKPGVSMHGNKDEPTIFTTLVDLHSNESATIQVPAASIGWSVSGIIFDNVNIDIQPQQNAEVAKIENNVFLNGGRGSIKSSFGSNLLIDSNIFLRDHAHAGTVFIPKYDTTNAGIVFQTQENSVITNNIFGMDLRQMDNIIPHVSADLQSSFKKIKYALACLKLKWDDQQGFLASAIQLYSTNEITIRANIMNATFPDTMPIAQDHAISVVGSNQTYVVQNFIAGWELADFGGAVRFTSAVDSYVVSNYLANTAVMMYVANHADFMQVDNLVVYNNFLYRFLDHNVDPPAPLDGWLYEGITFFDFWTARRNNTIRPPIWNSSVPISPHAHNIVITNNKFGAAQGIDPNVISMGNLDPAQAKVDKKNCYVTRPLIPTATNNRVPLLWRQNYRSDMSASFGGKIPTHFKHPKSRKLIQHVPEELRRLPVLDYWKAFTLRNATVPMISPEAPCFNMLY</sequence>
<feature type="signal peptide" evidence="1">
    <location>
        <begin position="1"/>
        <end position="18"/>
    </location>
</feature>
<dbReference type="InterPro" id="IPR011050">
    <property type="entry name" value="Pectin_lyase_fold/virulence"/>
</dbReference>
<dbReference type="OrthoDB" id="1046782at2759"/>
<keyword evidence="1" id="KW-0732">Signal</keyword>
<keyword evidence="3" id="KW-1185">Reference proteome</keyword>
<name>A0A1X2IBN9_9FUNG</name>
<evidence type="ECO:0000313" key="3">
    <source>
        <dbReference type="Proteomes" id="UP000193560"/>
    </source>
</evidence>
<dbReference type="InterPro" id="IPR012334">
    <property type="entry name" value="Pectin_lyas_fold"/>
</dbReference>
<evidence type="ECO:0000256" key="1">
    <source>
        <dbReference type="SAM" id="SignalP"/>
    </source>
</evidence>
<dbReference type="Gene3D" id="2.160.20.10">
    <property type="entry name" value="Single-stranded right-handed beta-helix, Pectin lyase-like"/>
    <property type="match status" value="1"/>
</dbReference>
<dbReference type="AlphaFoldDB" id="A0A1X2IBN9"/>
<dbReference type="SUPFAM" id="SSF51126">
    <property type="entry name" value="Pectin lyase-like"/>
    <property type="match status" value="1"/>
</dbReference>
<dbReference type="EMBL" id="MCGE01000016">
    <property type="protein sequence ID" value="ORZ13516.1"/>
    <property type="molecule type" value="Genomic_DNA"/>
</dbReference>
<dbReference type="Proteomes" id="UP000193560">
    <property type="component" value="Unassembled WGS sequence"/>
</dbReference>
<reference evidence="2 3" key="1">
    <citation type="submission" date="2016-07" db="EMBL/GenBank/DDBJ databases">
        <title>Pervasive Adenine N6-methylation of Active Genes in Fungi.</title>
        <authorList>
            <consortium name="DOE Joint Genome Institute"/>
            <person name="Mondo S.J."/>
            <person name="Dannebaum R.O."/>
            <person name="Kuo R.C."/>
            <person name="Labutti K."/>
            <person name="Haridas S."/>
            <person name="Kuo A."/>
            <person name="Salamov A."/>
            <person name="Ahrendt S.R."/>
            <person name="Lipzen A."/>
            <person name="Sullivan W."/>
            <person name="Andreopoulos W.B."/>
            <person name="Clum A."/>
            <person name="Lindquist E."/>
            <person name="Daum C."/>
            <person name="Ramamoorthy G.K."/>
            <person name="Gryganskyi A."/>
            <person name="Culley D."/>
            <person name="Magnuson J.K."/>
            <person name="James T.Y."/>
            <person name="O'Malley M.A."/>
            <person name="Stajich J.E."/>
            <person name="Spatafora J.W."/>
            <person name="Visel A."/>
            <person name="Grigoriev I.V."/>
        </authorList>
    </citation>
    <scope>NUCLEOTIDE SEQUENCE [LARGE SCALE GENOMIC DNA]</scope>
    <source>
        <strain evidence="2 3">NRRL 1336</strain>
    </source>
</reference>